<proteinExistence type="predicted"/>
<comment type="caution">
    <text evidence="2">The sequence shown here is derived from an EMBL/GenBank/DDBJ whole genome shotgun (WGS) entry which is preliminary data.</text>
</comment>
<organism evidence="2 3">
    <name type="scientific">Microterricola gilva</name>
    <dbReference type="NCBI Taxonomy" id="393267"/>
    <lineage>
        <taxon>Bacteria</taxon>
        <taxon>Bacillati</taxon>
        <taxon>Actinomycetota</taxon>
        <taxon>Actinomycetes</taxon>
        <taxon>Micrococcales</taxon>
        <taxon>Microbacteriaceae</taxon>
        <taxon>Microterricola</taxon>
    </lineage>
</organism>
<evidence type="ECO:0000313" key="2">
    <source>
        <dbReference type="EMBL" id="RZU66742.1"/>
    </source>
</evidence>
<reference evidence="2 3" key="1">
    <citation type="submission" date="2019-02" db="EMBL/GenBank/DDBJ databases">
        <title>Sequencing the genomes of 1000 actinobacteria strains.</title>
        <authorList>
            <person name="Klenk H.-P."/>
        </authorList>
    </citation>
    <scope>NUCLEOTIDE SEQUENCE [LARGE SCALE GENOMIC DNA]</scope>
    <source>
        <strain evidence="2 3">DSM 18319</strain>
    </source>
</reference>
<keyword evidence="3" id="KW-1185">Reference proteome</keyword>
<keyword evidence="1" id="KW-0472">Membrane</keyword>
<keyword evidence="1" id="KW-0812">Transmembrane</keyword>
<dbReference type="RefSeq" id="WP_130506894.1">
    <property type="nucleotide sequence ID" value="NZ_SHLC01000001.1"/>
</dbReference>
<dbReference type="EMBL" id="SHLC01000001">
    <property type="protein sequence ID" value="RZU66742.1"/>
    <property type="molecule type" value="Genomic_DNA"/>
</dbReference>
<feature type="transmembrane region" description="Helical" evidence="1">
    <location>
        <begin position="6"/>
        <end position="32"/>
    </location>
</feature>
<dbReference type="AlphaFoldDB" id="A0A4Q8APW6"/>
<gene>
    <name evidence="2" type="ORF">EV379_3108</name>
</gene>
<evidence type="ECO:0000313" key="3">
    <source>
        <dbReference type="Proteomes" id="UP000291483"/>
    </source>
</evidence>
<evidence type="ECO:0000256" key="1">
    <source>
        <dbReference type="SAM" id="Phobius"/>
    </source>
</evidence>
<protein>
    <submittedName>
        <fullName evidence="2">Uncharacterized protein</fullName>
    </submittedName>
</protein>
<accession>A0A4Q8APW6</accession>
<name>A0A4Q8APW6_9MICO</name>
<dbReference type="Proteomes" id="UP000291483">
    <property type="component" value="Unassembled WGS sequence"/>
</dbReference>
<keyword evidence="1" id="KW-1133">Transmembrane helix</keyword>
<sequence length="71" mass="7706">MADAVLIALLAMIGVLGSAFVAGGITLVLSLAKNRQQNHLLYLWNRQLVDHIYRGYPPPPPEPPEGLFGNP</sequence>